<proteinExistence type="predicted"/>
<protein>
    <recommendedName>
        <fullName evidence="3">Copia protein</fullName>
    </recommendedName>
</protein>
<evidence type="ECO:0008006" key="3">
    <source>
        <dbReference type="Google" id="ProtNLM"/>
    </source>
</evidence>
<keyword evidence="2" id="KW-1185">Reference proteome</keyword>
<gene>
    <name evidence="1" type="ORF">NTEN_LOCUS23446</name>
</gene>
<name>A0A6H5HX47_9HEMI</name>
<feature type="non-terminal residue" evidence="1">
    <location>
        <position position="1"/>
    </location>
</feature>
<feature type="non-terminal residue" evidence="1">
    <location>
        <position position="60"/>
    </location>
</feature>
<organism evidence="1 2">
    <name type="scientific">Nesidiocoris tenuis</name>
    <dbReference type="NCBI Taxonomy" id="355587"/>
    <lineage>
        <taxon>Eukaryota</taxon>
        <taxon>Metazoa</taxon>
        <taxon>Ecdysozoa</taxon>
        <taxon>Arthropoda</taxon>
        <taxon>Hexapoda</taxon>
        <taxon>Insecta</taxon>
        <taxon>Pterygota</taxon>
        <taxon>Neoptera</taxon>
        <taxon>Paraneoptera</taxon>
        <taxon>Hemiptera</taxon>
        <taxon>Heteroptera</taxon>
        <taxon>Panheteroptera</taxon>
        <taxon>Cimicomorpha</taxon>
        <taxon>Miridae</taxon>
        <taxon>Dicyphina</taxon>
        <taxon>Nesidiocoris</taxon>
    </lineage>
</organism>
<evidence type="ECO:0000313" key="1">
    <source>
        <dbReference type="EMBL" id="CAB0019775.1"/>
    </source>
</evidence>
<evidence type="ECO:0000313" key="2">
    <source>
        <dbReference type="Proteomes" id="UP000479000"/>
    </source>
</evidence>
<dbReference type="Proteomes" id="UP000479000">
    <property type="component" value="Unassembled WGS sequence"/>
</dbReference>
<sequence length="60" mass="7133">MSQALEVKRTKHIDVRYHFVKDKVLDGVFKVEHVPTDKQIPDVLTKFQHVPEFEAFRELL</sequence>
<reference evidence="1 2" key="1">
    <citation type="submission" date="2020-02" db="EMBL/GenBank/DDBJ databases">
        <authorList>
            <person name="Ferguson B K."/>
        </authorList>
    </citation>
    <scope>NUCLEOTIDE SEQUENCE [LARGE SCALE GENOMIC DNA]</scope>
</reference>
<dbReference type="OrthoDB" id="6627390at2759"/>
<dbReference type="EMBL" id="CADCXU010034536">
    <property type="protein sequence ID" value="CAB0019775.1"/>
    <property type="molecule type" value="Genomic_DNA"/>
</dbReference>
<dbReference type="CDD" id="cd09272">
    <property type="entry name" value="RNase_HI_RT_Ty1"/>
    <property type="match status" value="1"/>
</dbReference>
<dbReference type="AlphaFoldDB" id="A0A6H5HX47"/>
<accession>A0A6H5HX47</accession>